<accession>A0AA48LXQ0</accession>
<evidence type="ECO:0000256" key="1">
    <source>
        <dbReference type="SAM" id="MobiDB-lite"/>
    </source>
</evidence>
<feature type="region of interest" description="Disordered" evidence="1">
    <location>
        <begin position="110"/>
        <end position="159"/>
    </location>
</feature>
<sequence length="159" mass="16916">MLRILNILAICALMGSAVYAYSTKYQTSFRAEQIAKTKLEIKAERDAIAVLRADWAYMTRPERLQPLAEKYLPEFGPLQVTQLVTLQSLPQKTRTDSIGAKLSEIGLSAAATPPAAPAAPTTTPKAGPAKAKSATPKVAATAKAPTASQQGPSQEPKKP</sequence>
<name>A0AA48LXQ0_9ZZZZ</name>
<dbReference type="EMBL" id="OY288114">
    <property type="protein sequence ID" value="CAJ0856113.1"/>
    <property type="molecule type" value="Genomic_DNA"/>
</dbReference>
<reference evidence="2" key="1">
    <citation type="submission" date="2023-07" db="EMBL/GenBank/DDBJ databases">
        <authorList>
            <person name="Pelsma A.J. K."/>
        </authorList>
    </citation>
    <scope>NUCLEOTIDE SEQUENCE</scope>
</reference>
<proteinExistence type="predicted"/>
<organism evidence="2">
    <name type="scientific">freshwater sediment metagenome</name>
    <dbReference type="NCBI Taxonomy" id="556182"/>
    <lineage>
        <taxon>unclassified sequences</taxon>
        <taxon>metagenomes</taxon>
        <taxon>ecological metagenomes</taxon>
    </lineage>
</organism>
<feature type="compositionally biased region" description="Low complexity" evidence="1">
    <location>
        <begin position="110"/>
        <end position="147"/>
    </location>
</feature>
<evidence type="ECO:0008006" key="3">
    <source>
        <dbReference type="Google" id="ProtNLM"/>
    </source>
</evidence>
<protein>
    <recommendedName>
        <fullName evidence="3">Cell division protein FtsL</fullName>
    </recommendedName>
</protein>
<gene>
    <name evidence="2" type="ORF">AMST5_00894</name>
</gene>
<dbReference type="AlphaFoldDB" id="A0AA48LXQ0"/>
<evidence type="ECO:0000313" key="2">
    <source>
        <dbReference type="EMBL" id="CAJ0856113.1"/>
    </source>
</evidence>